<evidence type="ECO:0000313" key="2">
    <source>
        <dbReference type="EMBL" id="EGK70782.1"/>
    </source>
</evidence>
<dbReference type="CDD" id="cd02440">
    <property type="entry name" value="AdoMet_MTases"/>
    <property type="match status" value="1"/>
</dbReference>
<evidence type="ECO:0000259" key="1">
    <source>
        <dbReference type="Pfam" id="PF08241"/>
    </source>
</evidence>
<dbReference type="InterPro" id="IPR029063">
    <property type="entry name" value="SAM-dependent_MTases_sf"/>
</dbReference>
<evidence type="ECO:0000313" key="3">
    <source>
        <dbReference type="Proteomes" id="UP000005019"/>
    </source>
</evidence>
<dbReference type="STRING" id="1000565.METUNv1_03004"/>
<dbReference type="RefSeq" id="WP_008063113.1">
    <property type="nucleotide sequence ID" value="NZ_AFHG01000053.1"/>
</dbReference>
<keyword evidence="3" id="KW-1185">Reference proteome</keyword>
<dbReference type="eggNOG" id="COG2226">
    <property type="taxonomic scope" value="Bacteria"/>
</dbReference>
<dbReference type="AlphaFoldDB" id="F5RFD0"/>
<sequence>MHPTAMDNGRRFFTTYLDASAPALILDIGSQDINGSLRQAAPTGARYVGLDFAQGRGVDRVLDDPYQLPFEDGVADAVVSSSCFEHVDMFWLTFNEILRVLRPGGLFYLNAPSNGAFHRYPVDCWRFYPDAGDALVRWGVRSGFRPALLESFTTYQHLDIWNDFVAVFVKDAAYAALHPRRMLDGIERYMNGRRYGVEGLLNPQADTEDRIRLQALSGRVGPQP</sequence>
<dbReference type="Gene3D" id="3.40.50.150">
    <property type="entry name" value="Vaccinia Virus protein VP39"/>
    <property type="match status" value="1"/>
</dbReference>
<comment type="caution">
    <text evidence="2">The sequence shown here is derived from an EMBL/GenBank/DDBJ whole genome shotgun (WGS) entry which is preliminary data.</text>
</comment>
<dbReference type="InterPro" id="IPR013216">
    <property type="entry name" value="Methyltransf_11"/>
</dbReference>
<name>F5RFD0_METUF</name>
<accession>F5RFD0</accession>
<protein>
    <submittedName>
        <fullName evidence="2">Chromosome segregation ATPases-like protein</fullName>
    </submittedName>
</protein>
<gene>
    <name evidence="2" type="ORF">METUNv1_03004</name>
</gene>
<dbReference type="Proteomes" id="UP000005019">
    <property type="component" value="Unassembled WGS sequence"/>
</dbReference>
<reference evidence="2 3" key="1">
    <citation type="journal article" date="2011" name="J. Bacteriol.">
        <title>Genome sequence of Methyloversatilis universalis FAM5T, a methylotrophic representative of the order Rhodocyclales.</title>
        <authorList>
            <person name="Kittichotirat W."/>
            <person name="Good N.M."/>
            <person name="Hall R."/>
            <person name="Bringel F."/>
            <person name="Lajus A."/>
            <person name="Medigue C."/>
            <person name="Smalley N.E."/>
            <person name="Beck D."/>
            <person name="Bumgarner R."/>
            <person name="Vuilleumier S."/>
            <person name="Kalyuzhnaya M.G."/>
        </authorList>
    </citation>
    <scope>NUCLEOTIDE SEQUENCE [LARGE SCALE GENOMIC DNA]</scope>
    <source>
        <strain evidence="3">ATCC BAA-1314 / JCM 13912 / FAM5</strain>
    </source>
</reference>
<dbReference type="SUPFAM" id="SSF53335">
    <property type="entry name" value="S-adenosyl-L-methionine-dependent methyltransferases"/>
    <property type="match status" value="1"/>
</dbReference>
<proteinExistence type="predicted"/>
<dbReference type="GO" id="GO:0008757">
    <property type="term" value="F:S-adenosylmethionine-dependent methyltransferase activity"/>
    <property type="evidence" value="ECO:0007669"/>
    <property type="project" value="InterPro"/>
</dbReference>
<dbReference type="OrthoDB" id="9816424at2"/>
<dbReference type="EMBL" id="AFHG01000053">
    <property type="protein sequence ID" value="EGK70782.1"/>
    <property type="molecule type" value="Genomic_DNA"/>
</dbReference>
<dbReference type="Pfam" id="PF08241">
    <property type="entry name" value="Methyltransf_11"/>
    <property type="match status" value="1"/>
</dbReference>
<organism evidence="2 3">
    <name type="scientific">Methyloversatilis universalis (strain ATCC BAA-1314 / DSM 25237 / JCM 13912 / CCUG 52030 / FAM5)</name>
    <dbReference type="NCBI Taxonomy" id="1000565"/>
    <lineage>
        <taxon>Bacteria</taxon>
        <taxon>Pseudomonadati</taxon>
        <taxon>Pseudomonadota</taxon>
        <taxon>Betaproteobacteria</taxon>
        <taxon>Nitrosomonadales</taxon>
        <taxon>Sterolibacteriaceae</taxon>
        <taxon>Methyloversatilis</taxon>
    </lineage>
</organism>
<feature type="domain" description="Methyltransferase type 11" evidence="1">
    <location>
        <begin position="46"/>
        <end position="109"/>
    </location>
</feature>